<reference evidence="3" key="1">
    <citation type="submission" date="2025-08" db="UniProtKB">
        <authorList>
            <consortium name="RefSeq"/>
        </authorList>
    </citation>
    <scope>IDENTIFICATION</scope>
</reference>
<feature type="compositionally biased region" description="Basic and acidic residues" evidence="1">
    <location>
        <begin position="120"/>
        <end position="130"/>
    </location>
</feature>
<dbReference type="GeneID" id="101862774"/>
<proteinExistence type="predicted"/>
<gene>
    <name evidence="3" type="primary">LOC101862774</name>
</gene>
<dbReference type="PANTHER" id="PTHR20916:SF18">
    <property type="entry name" value="IPT_TIG DOMAIN-CONTAINING PROTEIN"/>
    <property type="match status" value="1"/>
</dbReference>
<accession>A0ABM0KB18</accession>
<protein>
    <submittedName>
        <fullName evidence="3">Uncharacterized protein</fullName>
    </submittedName>
</protein>
<sequence>MSQRSVSVQSGDDNHDVIHDDNHDDNHDVTLADLEEDELFMVLGPDEIREWETMMSHRKEQLLKNQEDFRRWLDAMTRRRMFAYSRIRKLEMASQDRRKFLLKMAHVIEHSKKLAGAPKDSGKNNNDDKNNNNSKSNNHNNNNDSNNNDSNNNTTTNNNKTADGVSDGSATTGKSDEDKEQTLRAQTRVAPSGSSEVPKPDTPMVVPVLQKTDDQNISVNSAGDEIDQTSQQNGVSS</sequence>
<dbReference type="RefSeq" id="XP_005113287.1">
    <property type="nucleotide sequence ID" value="XM_005113230.2"/>
</dbReference>
<keyword evidence="2" id="KW-1185">Reference proteome</keyword>
<organism evidence="2 3">
    <name type="scientific">Aplysia californica</name>
    <name type="common">California sea hare</name>
    <dbReference type="NCBI Taxonomy" id="6500"/>
    <lineage>
        <taxon>Eukaryota</taxon>
        <taxon>Metazoa</taxon>
        <taxon>Spiralia</taxon>
        <taxon>Lophotrochozoa</taxon>
        <taxon>Mollusca</taxon>
        <taxon>Gastropoda</taxon>
        <taxon>Heterobranchia</taxon>
        <taxon>Euthyneura</taxon>
        <taxon>Tectipleura</taxon>
        <taxon>Aplysiida</taxon>
        <taxon>Aplysioidea</taxon>
        <taxon>Aplysiidae</taxon>
        <taxon>Aplysia</taxon>
    </lineage>
</organism>
<evidence type="ECO:0000256" key="1">
    <source>
        <dbReference type="SAM" id="MobiDB-lite"/>
    </source>
</evidence>
<feature type="compositionally biased region" description="Low complexity" evidence="1">
    <location>
        <begin position="131"/>
        <end position="161"/>
    </location>
</feature>
<dbReference type="Proteomes" id="UP000694888">
    <property type="component" value="Unplaced"/>
</dbReference>
<dbReference type="PANTHER" id="PTHR20916">
    <property type="entry name" value="CYSTEINE AND GLYCINE-RICH PROTEIN 2 BINDING PROTEIN"/>
    <property type="match status" value="1"/>
</dbReference>
<evidence type="ECO:0000313" key="3">
    <source>
        <dbReference type="RefSeq" id="XP_005113287.1"/>
    </source>
</evidence>
<evidence type="ECO:0000313" key="2">
    <source>
        <dbReference type="Proteomes" id="UP000694888"/>
    </source>
</evidence>
<feature type="compositionally biased region" description="Polar residues" evidence="1">
    <location>
        <begin position="228"/>
        <end position="237"/>
    </location>
</feature>
<feature type="region of interest" description="Disordered" evidence="1">
    <location>
        <begin position="112"/>
        <end position="237"/>
    </location>
</feature>
<feature type="region of interest" description="Disordered" evidence="1">
    <location>
        <begin position="1"/>
        <end position="27"/>
    </location>
</feature>
<feature type="compositionally biased region" description="Basic and acidic residues" evidence="1">
    <location>
        <begin position="12"/>
        <end position="27"/>
    </location>
</feature>
<feature type="compositionally biased region" description="Polar residues" evidence="1">
    <location>
        <begin position="1"/>
        <end position="11"/>
    </location>
</feature>
<name>A0ABM0KB18_APLCA</name>